<dbReference type="EMBL" id="SRLO01000711">
    <property type="protein sequence ID" value="TNN48082.1"/>
    <property type="molecule type" value="Genomic_DNA"/>
</dbReference>
<feature type="region of interest" description="Disordered" evidence="1">
    <location>
        <begin position="34"/>
        <end position="117"/>
    </location>
</feature>
<name>A0A4Z2G661_9TELE</name>
<evidence type="ECO:0000313" key="2">
    <source>
        <dbReference type="EMBL" id="TNN48082.1"/>
    </source>
</evidence>
<proteinExistence type="predicted"/>
<gene>
    <name evidence="2" type="ORF">EYF80_041707</name>
</gene>
<evidence type="ECO:0000256" key="1">
    <source>
        <dbReference type="SAM" id="MobiDB-lite"/>
    </source>
</evidence>
<keyword evidence="3" id="KW-1185">Reference proteome</keyword>
<organism evidence="2 3">
    <name type="scientific">Liparis tanakae</name>
    <name type="common">Tanaka's snailfish</name>
    <dbReference type="NCBI Taxonomy" id="230148"/>
    <lineage>
        <taxon>Eukaryota</taxon>
        <taxon>Metazoa</taxon>
        <taxon>Chordata</taxon>
        <taxon>Craniata</taxon>
        <taxon>Vertebrata</taxon>
        <taxon>Euteleostomi</taxon>
        <taxon>Actinopterygii</taxon>
        <taxon>Neopterygii</taxon>
        <taxon>Teleostei</taxon>
        <taxon>Neoteleostei</taxon>
        <taxon>Acanthomorphata</taxon>
        <taxon>Eupercaria</taxon>
        <taxon>Perciformes</taxon>
        <taxon>Cottioidei</taxon>
        <taxon>Cottales</taxon>
        <taxon>Liparidae</taxon>
        <taxon>Liparis</taxon>
    </lineage>
</organism>
<comment type="caution">
    <text evidence="2">The sequence shown here is derived from an EMBL/GenBank/DDBJ whole genome shotgun (WGS) entry which is preliminary data.</text>
</comment>
<reference evidence="2 3" key="1">
    <citation type="submission" date="2019-03" db="EMBL/GenBank/DDBJ databases">
        <title>First draft genome of Liparis tanakae, snailfish: a comprehensive survey of snailfish specific genes.</title>
        <authorList>
            <person name="Kim W."/>
            <person name="Song I."/>
            <person name="Jeong J.-H."/>
            <person name="Kim D."/>
            <person name="Kim S."/>
            <person name="Ryu S."/>
            <person name="Song J.Y."/>
            <person name="Lee S.K."/>
        </authorList>
    </citation>
    <scope>NUCLEOTIDE SEQUENCE [LARGE SCALE GENOMIC DNA]</scope>
    <source>
        <tissue evidence="2">Muscle</tissue>
    </source>
</reference>
<evidence type="ECO:0000313" key="3">
    <source>
        <dbReference type="Proteomes" id="UP000314294"/>
    </source>
</evidence>
<protein>
    <submittedName>
        <fullName evidence="2">Uncharacterized protein</fullName>
    </submittedName>
</protein>
<dbReference type="Proteomes" id="UP000314294">
    <property type="component" value="Unassembled WGS sequence"/>
</dbReference>
<sequence>MCPFQRCSAHQCVRAPPSERRMTSASHAITHERAGRTLAGLQGENSRPFSTGVGLSTSTSSCRDRGILFPQHQGSHSGDRDNMMVSGSSSQLQPAPPHVRLKARGPSPPPFHISGFD</sequence>
<feature type="compositionally biased region" description="Low complexity" evidence="1">
    <location>
        <begin position="50"/>
        <end position="61"/>
    </location>
</feature>
<dbReference type="AlphaFoldDB" id="A0A4Z2G661"/>
<accession>A0A4Z2G661</accession>